<gene>
    <name evidence="9" type="ORF">D1832_14205</name>
</gene>
<accession>A0A417Z0J5</accession>
<comment type="subcellular location">
    <subcellularLocation>
        <location evidence="1">Cell membrane</location>
        <topology evidence="1">Multi-pass membrane protein</topology>
    </subcellularLocation>
</comment>
<evidence type="ECO:0000259" key="8">
    <source>
        <dbReference type="Pfam" id="PF12696"/>
    </source>
</evidence>
<dbReference type="PANTHER" id="PTHR37937">
    <property type="entry name" value="CONJUGATIVE TRANSFER: DNA TRANSPORT"/>
    <property type="match status" value="1"/>
</dbReference>
<dbReference type="RefSeq" id="WP_118915003.1">
    <property type="nucleotide sequence ID" value="NZ_CBCRVH010000012.1"/>
</dbReference>
<dbReference type="InterPro" id="IPR051539">
    <property type="entry name" value="T4SS-coupling_protein"/>
</dbReference>
<dbReference type="Pfam" id="PF12696">
    <property type="entry name" value="TraG-D_C"/>
    <property type="match status" value="1"/>
</dbReference>
<keyword evidence="4 7" id="KW-1133">Transmembrane helix</keyword>
<evidence type="ECO:0000256" key="2">
    <source>
        <dbReference type="ARBA" id="ARBA00022475"/>
    </source>
</evidence>
<proteinExistence type="predicted"/>
<dbReference type="AlphaFoldDB" id="A0A417Z0J5"/>
<evidence type="ECO:0000256" key="7">
    <source>
        <dbReference type="SAM" id="Phobius"/>
    </source>
</evidence>
<evidence type="ECO:0000313" key="9">
    <source>
        <dbReference type="EMBL" id="RHW43752.1"/>
    </source>
</evidence>
<feature type="domain" description="TraD/TraG TraM recognition site" evidence="8">
    <location>
        <begin position="450"/>
        <end position="569"/>
    </location>
</feature>
<dbReference type="CDD" id="cd01127">
    <property type="entry name" value="TrwB_TraG_TraD_VirD4"/>
    <property type="match status" value="1"/>
</dbReference>
<evidence type="ECO:0000256" key="6">
    <source>
        <dbReference type="SAM" id="MobiDB-lite"/>
    </source>
</evidence>
<keyword evidence="3 7" id="KW-0812">Transmembrane</keyword>
<feature type="transmembrane region" description="Helical" evidence="7">
    <location>
        <begin position="21"/>
        <end position="40"/>
    </location>
</feature>
<evidence type="ECO:0000256" key="4">
    <source>
        <dbReference type="ARBA" id="ARBA00022989"/>
    </source>
</evidence>
<keyword evidence="2" id="KW-1003">Cell membrane</keyword>
<feature type="region of interest" description="Disordered" evidence="6">
    <location>
        <begin position="107"/>
        <end position="150"/>
    </location>
</feature>
<feature type="transmembrane region" description="Helical" evidence="7">
    <location>
        <begin position="77"/>
        <end position="99"/>
    </location>
</feature>
<evidence type="ECO:0000256" key="3">
    <source>
        <dbReference type="ARBA" id="ARBA00022692"/>
    </source>
</evidence>
<dbReference type="Gene3D" id="3.40.50.300">
    <property type="entry name" value="P-loop containing nucleotide triphosphate hydrolases"/>
    <property type="match status" value="1"/>
</dbReference>
<reference evidence="9 10" key="1">
    <citation type="submission" date="2018-08" db="EMBL/GenBank/DDBJ databases">
        <title>Whole genome sequence analysis of Dermacoccus abyssi bacteria isolated from Deep Mariana trench Micromonospora spp reveals genes involved in the environmental adaptation and production of secondary metabolites.</title>
        <authorList>
            <person name="Abdel-Mageed W.M."/>
            <person name="Lehri B."/>
            <person name="Nouioui I."/>
            <person name="Goodfellow I."/>
            <person name="Jaspars M."/>
            <person name="Karlyshev A."/>
        </authorList>
    </citation>
    <scope>NUCLEOTIDE SEQUENCE [LARGE SCALE GENOMIC DNA]</scope>
    <source>
        <strain evidence="9 10">MT1.1</strain>
    </source>
</reference>
<feature type="region of interest" description="Disordered" evidence="6">
    <location>
        <begin position="597"/>
        <end position="635"/>
    </location>
</feature>
<evidence type="ECO:0000313" key="10">
    <source>
        <dbReference type="Proteomes" id="UP000285376"/>
    </source>
</evidence>
<dbReference type="Proteomes" id="UP000285376">
    <property type="component" value="Unassembled WGS sequence"/>
</dbReference>
<name>A0A417Z0J5_9MICO</name>
<evidence type="ECO:0000256" key="1">
    <source>
        <dbReference type="ARBA" id="ARBA00004651"/>
    </source>
</evidence>
<protein>
    <submittedName>
        <fullName evidence="9">Type IV secretory system conjugative DNA transfer family protein</fullName>
    </submittedName>
</protein>
<organism evidence="9 10">
    <name type="scientific">Dermacoccus abyssi</name>
    <dbReference type="NCBI Taxonomy" id="322596"/>
    <lineage>
        <taxon>Bacteria</taxon>
        <taxon>Bacillati</taxon>
        <taxon>Actinomycetota</taxon>
        <taxon>Actinomycetes</taxon>
        <taxon>Micrococcales</taxon>
        <taxon>Dermacoccaceae</taxon>
        <taxon>Dermacoccus</taxon>
    </lineage>
</organism>
<dbReference type="SUPFAM" id="SSF52540">
    <property type="entry name" value="P-loop containing nucleoside triphosphate hydrolases"/>
    <property type="match status" value="1"/>
</dbReference>
<sequence>MVQHNVGRRDQVQPWFSARERSAAMMSAIVLIAIMGWHVAMVVTTDVGLFDVVSTLKAALKGTPLQGMPGGPPSTGAAFTIFVVATVTGLAAFVALMIVTRRAFRQRSGGGRGHGKGLADRSHIEQSLGHERAREAAKRAMPSKKSWRKDDPSSFGFELGVDKRTRQPLLLGFEDSAAVLGPTGSRKSTTIMEPAALTAPGALIVTSNEVGILDTIAATRRAKGKVWVFDPLNRSWWPEPMVWDPVAGCEDGELAVARAMAFVAGCGADGQDSTNAGFFRYNSAMALRSFLHAAAIDTEPRTMADVLTWCARIAEGARTPRDIIDNSTDPRVERMWSAALESVATGAEETVASSRTTLAQVVDPMTLHAIQKWVIPRDEEVINPDGTTTTRPVPVFDAQEFVRSSDTLVILSDFSSSTNVGPLCTMLLQEVIDAIKAYAPLTEHGRLEPPLRIVGDEIANIAPVEKLPELSTELRKNGVQLFLAFQSDQQAVTRWGAERGNTLWEQMAVEIVLPGLKSKTALERYSHLAGKVEVAEMSASFESGGERTGTSASLQERDVLRPDEIRRLELGQALLIYRNMPGIIADLKPWFERPGADRIQRDKKASSAARRAYQEQQTTKRRSAISTARGEGENA</sequence>
<dbReference type="InterPro" id="IPR027417">
    <property type="entry name" value="P-loop_NTPase"/>
</dbReference>
<evidence type="ECO:0000256" key="5">
    <source>
        <dbReference type="ARBA" id="ARBA00023136"/>
    </source>
</evidence>
<dbReference type="InterPro" id="IPR032689">
    <property type="entry name" value="TraG-D_C"/>
</dbReference>
<feature type="compositionally biased region" description="Basic and acidic residues" evidence="6">
    <location>
        <begin position="117"/>
        <end position="138"/>
    </location>
</feature>
<dbReference type="PANTHER" id="PTHR37937:SF1">
    <property type="entry name" value="CONJUGATIVE TRANSFER: DNA TRANSPORT"/>
    <property type="match status" value="1"/>
</dbReference>
<dbReference type="EMBL" id="QWLM01000024">
    <property type="protein sequence ID" value="RHW43752.1"/>
    <property type="molecule type" value="Genomic_DNA"/>
</dbReference>
<dbReference type="GO" id="GO:0005886">
    <property type="term" value="C:plasma membrane"/>
    <property type="evidence" value="ECO:0007669"/>
    <property type="project" value="UniProtKB-SubCell"/>
</dbReference>
<keyword evidence="5 7" id="KW-0472">Membrane</keyword>
<comment type="caution">
    <text evidence="9">The sequence shown here is derived from an EMBL/GenBank/DDBJ whole genome shotgun (WGS) entry which is preliminary data.</text>
</comment>